<feature type="domain" description="N-acetyltransferase" evidence="1">
    <location>
        <begin position="21"/>
        <end position="172"/>
    </location>
</feature>
<dbReference type="Pfam" id="PF13380">
    <property type="entry name" value="CoA_binding_2"/>
    <property type="match status" value="1"/>
</dbReference>
<dbReference type="InterPro" id="IPR036291">
    <property type="entry name" value="NAD(P)-bd_dom_sf"/>
</dbReference>
<sequence>MTHDERSRAPVHALLADGTTTCVRTVRTDDRAALLRLYEGMSAENLRLRFFAASRRSAAQAADRACAAPRPGYRALLAETTGQVIGLAEYERTDEPGTAEISLAVAEGLHHRGIGTLLLEHLVSAARADGITAFTADALAENHEMLKVFADLGLRTARRFTGPELRCTIQLEEDETYLTAVEERGGTADVASLRPLLRPDVIAVVGAGRKAGSVGRAVLRNLRTGGFTRQLFAVNPHVSSLMSVPSYPSVAALPQVPDLAVLAVPAPALAATAEECGKAGVRALVSVTAGLDGAQARALLATCRTYGMRLVGPNCLGIANTDEALSLDATFAARHPHAGTTGVAVQSGGVGIALLDGLSHLGLGISSFASLGDKYDVSGNDLLQWWERDGVTDLALLHLESFGNPRAFSRTARRVTRRMPVLTVDAGRTAAGRRAAASHSAAAATRTMTRQALFTQAGVTATRTVGELLEAAALLHSQPAPAGNRVVIVTNAGGAGVLAADACAEAGLALPSLPVDLVDALVTVLPEGASAANPVDATAAVTEAQLRNCVDRLAGHSGVDAVLLVLVPTAVAAATGDDLVRALTHAPGRRSRTVAAVRLDQALPVRLLPVTAGGSVPSFGDPQAAARALAHAVRRARWLSRPPGSVPDLAGVETSRAQAVAETWLAGQPEGGWLDPRACAELLGCYGIPQLPWAWAETEEAAVAAAERLRGPDGRIVMKAHWPGLLHKSEQRAIHLDLQGDAQVRAAFRDFETRFAGLLTGVVVQPLAERGTELFAGVVQDEVFGPLVLFGLGGTATELLADHAARLAPLTDADVHDLITAPRCAPLLFGHGGSGPVDLEGLEQLLHRLSRLARDLPQLAEADLNPVLAWPGGVTALDVRVRLLPRTAHDPYLRRLR</sequence>
<dbReference type="GO" id="GO:0043758">
    <property type="term" value="F:acetate-CoA ligase (ADP-forming) activity"/>
    <property type="evidence" value="ECO:0007669"/>
    <property type="project" value="InterPro"/>
</dbReference>
<dbReference type="PANTHER" id="PTHR42793:SF1">
    <property type="entry name" value="PEPTIDYL-LYSINE N-ACETYLTRANSFERASE PATZ"/>
    <property type="match status" value="1"/>
</dbReference>
<dbReference type="Gene3D" id="3.40.50.261">
    <property type="entry name" value="Succinyl-CoA synthetase domains"/>
    <property type="match status" value="2"/>
</dbReference>
<dbReference type="RefSeq" id="WP_055544416.1">
    <property type="nucleotide sequence ID" value="NZ_CP023699.1"/>
</dbReference>
<dbReference type="Proteomes" id="UP000325529">
    <property type="component" value="Chromosome"/>
</dbReference>
<dbReference type="Gene3D" id="3.40.50.720">
    <property type="entry name" value="NAD(P)-binding Rossmann-like Domain"/>
    <property type="match status" value="1"/>
</dbReference>
<dbReference type="SUPFAM" id="SSF56059">
    <property type="entry name" value="Glutathione synthetase ATP-binding domain-like"/>
    <property type="match status" value="1"/>
</dbReference>
<dbReference type="InterPro" id="IPR000182">
    <property type="entry name" value="GNAT_dom"/>
</dbReference>
<protein>
    <submittedName>
        <fullName evidence="2">GNAT family N-acetyltransferase</fullName>
    </submittedName>
</protein>
<dbReference type="Pfam" id="PF13607">
    <property type="entry name" value="Succ_CoA_lig"/>
    <property type="match status" value="1"/>
</dbReference>
<evidence type="ECO:0000259" key="1">
    <source>
        <dbReference type="PROSITE" id="PS51186"/>
    </source>
</evidence>
<accession>A0A5J6G3G6</accession>
<dbReference type="SUPFAM" id="SSF52210">
    <property type="entry name" value="Succinyl-CoA synthetase domains"/>
    <property type="match status" value="2"/>
</dbReference>
<dbReference type="Gene3D" id="3.30.470.20">
    <property type="entry name" value="ATP-grasp fold, B domain"/>
    <property type="match status" value="1"/>
</dbReference>
<name>A0A5J6G3G6_STRKN</name>
<dbReference type="SUPFAM" id="SSF55729">
    <property type="entry name" value="Acyl-CoA N-acyltransferases (Nat)"/>
    <property type="match status" value="1"/>
</dbReference>
<keyword evidence="3" id="KW-1185">Reference proteome</keyword>
<dbReference type="GO" id="GO:0005524">
    <property type="term" value="F:ATP binding"/>
    <property type="evidence" value="ECO:0007669"/>
    <property type="project" value="InterPro"/>
</dbReference>
<dbReference type="KEGG" id="ska:CP970_03630"/>
<dbReference type="InterPro" id="IPR043938">
    <property type="entry name" value="Ligase_CoA_dom"/>
</dbReference>
<dbReference type="Pfam" id="PF19045">
    <property type="entry name" value="Ligase_CoA_2"/>
    <property type="match status" value="1"/>
</dbReference>
<dbReference type="GO" id="GO:0016747">
    <property type="term" value="F:acyltransferase activity, transferring groups other than amino-acyl groups"/>
    <property type="evidence" value="ECO:0007669"/>
    <property type="project" value="InterPro"/>
</dbReference>
<reference evidence="2 3" key="1">
    <citation type="submission" date="2017-09" db="EMBL/GenBank/DDBJ databases">
        <authorList>
            <person name="Lee N."/>
            <person name="Cho B.-K."/>
        </authorList>
    </citation>
    <scope>NUCLEOTIDE SEQUENCE [LARGE SCALE GENOMIC DNA]</scope>
    <source>
        <strain evidence="2 3">ATCC 12853</strain>
    </source>
</reference>
<dbReference type="CDD" id="cd04301">
    <property type="entry name" value="NAT_SF"/>
    <property type="match status" value="1"/>
</dbReference>
<dbReference type="AlphaFoldDB" id="A0A5J6G3G6"/>
<evidence type="ECO:0000313" key="2">
    <source>
        <dbReference type="EMBL" id="QEU90120.1"/>
    </source>
</evidence>
<dbReference type="EMBL" id="CP023699">
    <property type="protein sequence ID" value="QEU90120.1"/>
    <property type="molecule type" value="Genomic_DNA"/>
</dbReference>
<dbReference type="InterPro" id="IPR016102">
    <property type="entry name" value="Succinyl-CoA_synth-like"/>
</dbReference>
<dbReference type="InterPro" id="IPR013815">
    <property type="entry name" value="ATP_grasp_subdomain_1"/>
</dbReference>
<dbReference type="Pfam" id="PF13549">
    <property type="entry name" value="ATP-grasp_5"/>
    <property type="match status" value="1"/>
</dbReference>
<dbReference type="OrthoDB" id="190266at2"/>
<gene>
    <name evidence="2" type="ORF">CP970_03630</name>
</gene>
<dbReference type="PROSITE" id="PS51186">
    <property type="entry name" value="GNAT"/>
    <property type="match status" value="1"/>
</dbReference>
<dbReference type="Pfam" id="PF00583">
    <property type="entry name" value="Acetyltransf_1"/>
    <property type="match status" value="1"/>
</dbReference>
<dbReference type="Gene3D" id="3.30.1490.20">
    <property type="entry name" value="ATP-grasp fold, A domain"/>
    <property type="match status" value="1"/>
</dbReference>
<dbReference type="InterPro" id="IPR032875">
    <property type="entry name" value="Succ_CoA_lig_flav_dom"/>
</dbReference>
<dbReference type="SMART" id="SM00881">
    <property type="entry name" value="CoA_binding"/>
    <property type="match status" value="1"/>
</dbReference>
<dbReference type="Gene3D" id="3.40.630.30">
    <property type="match status" value="1"/>
</dbReference>
<keyword evidence="2" id="KW-0808">Transferase</keyword>
<dbReference type="InterPro" id="IPR003781">
    <property type="entry name" value="CoA-bd"/>
</dbReference>
<dbReference type="PANTHER" id="PTHR42793">
    <property type="entry name" value="COA BINDING DOMAIN CONTAINING PROTEIN"/>
    <property type="match status" value="1"/>
</dbReference>
<dbReference type="InterPro" id="IPR016181">
    <property type="entry name" value="Acyl_CoA_acyltransferase"/>
</dbReference>
<evidence type="ECO:0000313" key="3">
    <source>
        <dbReference type="Proteomes" id="UP000325529"/>
    </source>
</evidence>
<organism evidence="2 3">
    <name type="scientific">Streptomyces kanamyceticus</name>
    <dbReference type="NCBI Taxonomy" id="1967"/>
    <lineage>
        <taxon>Bacteria</taxon>
        <taxon>Bacillati</taxon>
        <taxon>Actinomycetota</taxon>
        <taxon>Actinomycetes</taxon>
        <taxon>Kitasatosporales</taxon>
        <taxon>Streptomycetaceae</taxon>
        <taxon>Streptomyces</taxon>
    </lineage>
</organism>
<proteinExistence type="predicted"/>
<dbReference type="SUPFAM" id="SSF51735">
    <property type="entry name" value="NAD(P)-binding Rossmann-fold domains"/>
    <property type="match status" value="1"/>
</dbReference>